<comment type="function">
    <text evidence="4">Involved in the assembly process of the P-ring formation. It may associate with FlgF on the rod constituting a structure essential for the P-ring assembly or may act as a modulator protein for the P-ring assembly.</text>
</comment>
<dbReference type="Gene3D" id="3.90.1210.10">
    <property type="entry name" value="Antifreeze-like/N-acetylneuraminic acid synthase C-terminal domain"/>
    <property type="match status" value="1"/>
</dbReference>
<dbReference type="SMART" id="SM00858">
    <property type="entry name" value="SAF"/>
    <property type="match status" value="1"/>
</dbReference>
<organism evidence="5 6">
    <name type="scientific">Piscinibacter gummiphilus</name>
    <dbReference type="NCBI Taxonomy" id="946333"/>
    <lineage>
        <taxon>Bacteria</taxon>
        <taxon>Pseudomonadati</taxon>
        <taxon>Pseudomonadota</taxon>
        <taxon>Betaproteobacteria</taxon>
        <taxon>Burkholderiales</taxon>
        <taxon>Sphaerotilaceae</taxon>
        <taxon>Piscinibacter</taxon>
    </lineage>
</organism>
<evidence type="ECO:0000256" key="4">
    <source>
        <dbReference type="RuleBase" id="RU362063"/>
    </source>
</evidence>
<dbReference type="PANTHER" id="PTHR36307">
    <property type="entry name" value="FLAGELLA BASAL BODY P-RING FORMATION PROTEIN FLGA"/>
    <property type="match status" value="1"/>
</dbReference>
<accession>A0A1W6L547</accession>
<evidence type="ECO:0000256" key="1">
    <source>
        <dbReference type="ARBA" id="ARBA00004418"/>
    </source>
</evidence>
<sequence length="239" mass="24948">MRRSTAVLSLAMCVAPALAAGPTSATTLRDDVLHATEALLHGSGLSIEVSRAQVLASRELRADESFVLVPRWSARDSAPAMPLTFDLVPAGAPGAASGGAARVTLVTSLRREVLVARQRIERGDAVSCDDLAVRPLDLRAVPVRALAPPCAMADGDVALRTLLPGDALRADDIGDPPDVSARNPVNVRVVEGAIRLEQSGVALADARIGERVPVRLDGSRQQVQGRVVAANVVVVEGTR</sequence>
<keyword evidence="4" id="KW-1005">Bacterial flagellum biogenesis</keyword>
<comment type="subcellular location">
    <subcellularLocation>
        <location evidence="1 4">Periplasm</location>
    </subcellularLocation>
</comment>
<feature type="chain" id="PRO_5041746071" description="Flagella basal body P-ring formation protein FlgA" evidence="4">
    <location>
        <begin position="20"/>
        <end position="239"/>
    </location>
</feature>
<evidence type="ECO:0000256" key="3">
    <source>
        <dbReference type="ARBA" id="ARBA00022764"/>
    </source>
</evidence>
<keyword evidence="3 4" id="KW-0574">Periplasm</keyword>
<reference evidence="5 6" key="1">
    <citation type="submission" date="2016-04" db="EMBL/GenBank/DDBJ databases">
        <title>Complete genome sequence of natural rubber-degrading, novel Gram-negative bacterium, Rhizobacter gummiphilus strain NS21.</title>
        <authorList>
            <person name="Tabata M."/>
            <person name="Kasai D."/>
            <person name="Fukuda M."/>
        </authorList>
    </citation>
    <scope>NUCLEOTIDE SEQUENCE [LARGE SCALE GENOMIC DNA]</scope>
    <source>
        <strain evidence="5 6">NS21</strain>
    </source>
</reference>
<dbReference type="STRING" id="946333.A4W93_05055"/>
<name>A0A1W6L547_9BURK</name>
<dbReference type="InterPro" id="IPR039246">
    <property type="entry name" value="Flagellar_FlgA"/>
</dbReference>
<keyword evidence="6" id="KW-1185">Reference proteome</keyword>
<evidence type="ECO:0000313" key="5">
    <source>
        <dbReference type="EMBL" id="ARN19326.1"/>
    </source>
</evidence>
<dbReference type="CDD" id="cd11614">
    <property type="entry name" value="SAF_CpaB_FlgA_like"/>
    <property type="match status" value="1"/>
</dbReference>
<dbReference type="EMBL" id="CP015118">
    <property type="protein sequence ID" value="ARN19326.1"/>
    <property type="molecule type" value="Genomic_DNA"/>
</dbReference>
<dbReference type="AlphaFoldDB" id="A0A1W6L547"/>
<dbReference type="InterPro" id="IPR017585">
    <property type="entry name" value="SAF_FlgA"/>
</dbReference>
<dbReference type="KEGG" id="rgu:A4W93_05055"/>
<dbReference type="Pfam" id="PF13144">
    <property type="entry name" value="ChapFlgA"/>
    <property type="match status" value="1"/>
</dbReference>
<dbReference type="GO" id="GO:0042597">
    <property type="term" value="C:periplasmic space"/>
    <property type="evidence" value="ECO:0007669"/>
    <property type="project" value="UniProtKB-SubCell"/>
</dbReference>
<dbReference type="PANTHER" id="PTHR36307:SF1">
    <property type="entry name" value="FLAGELLA BASAL BODY P-RING FORMATION PROTEIN FLGA"/>
    <property type="match status" value="1"/>
</dbReference>
<dbReference type="InterPro" id="IPR013974">
    <property type="entry name" value="SAF"/>
</dbReference>
<keyword evidence="2 4" id="KW-0732">Signal</keyword>
<dbReference type="GO" id="GO:0044780">
    <property type="term" value="P:bacterial-type flagellum assembly"/>
    <property type="evidence" value="ECO:0007669"/>
    <property type="project" value="InterPro"/>
</dbReference>
<dbReference type="RefSeq" id="WP_085749584.1">
    <property type="nucleotide sequence ID" value="NZ_BSPR01000002.1"/>
</dbReference>
<protein>
    <recommendedName>
        <fullName evidence="4">Flagella basal body P-ring formation protein FlgA</fullName>
    </recommendedName>
</protein>
<evidence type="ECO:0000313" key="6">
    <source>
        <dbReference type="Proteomes" id="UP000193427"/>
    </source>
</evidence>
<dbReference type="NCBIfam" id="TIGR03170">
    <property type="entry name" value="flgA_cterm"/>
    <property type="match status" value="1"/>
</dbReference>
<feature type="signal peptide" evidence="4">
    <location>
        <begin position="1"/>
        <end position="19"/>
    </location>
</feature>
<proteinExistence type="inferred from homology"/>
<dbReference type="Proteomes" id="UP000193427">
    <property type="component" value="Chromosome"/>
</dbReference>
<gene>
    <name evidence="5" type="ORF">A4W93_05055</name>
</gene>
<dbReference type="Gene3D" id="2.30.30.760">
    <property type="match status" value="1"/>
</dbReference>
<evidence type="ECO:0000256" key="2">
    <source>
        <dbReference type="ARBA" id="ARBA00022729"/>
    </source>
</evidence>
<comment type="similarity">
    <text evidence="4">Belongs to the FlgA family.</text>
</comment>